<accession>A0A542ETQ7</accession>
<reference evidence="2 3" key="1">
    <citation type="submission" date="2019-06" db="EMBL/GenBank/DDBJ databases">
        <title>Sequencing the genomes of 1000 actinobacteria strains.</title>
        <authorList>
            <person name="Klenk H.-P."/>
        </authorList>
    </citation>
    <scope>NUCLEOTIDE SEQUENCE [LARGE SCALE GENOMIC DNA]</scope>
    <source>
        <strain evidence="2 3">DSM 17305</strain>
    </source>
</reference>
<protein>
    <submittedName>
        <fullName evidence="2">Uncharacterized protein</fullName>
    </submittedName>
</protein>
<comment type="caution">
    <text evidence="2">The sequence shown here is derived from an EMBL/GenBank/DDBJ whole genome shotgun (WGS) entry which is preliminary data.</text>
</comment>
<keyword evidence="3" id="KW-1185">Reference proteome</keyword>
<proteinExistence type="predicted"/>
<dbReference type="Proteomes" id="UP000316298">
    <property type="component" value="Unassembled WGS sequence"/>
</dbReference>
<feature type="region of interest" description="Disordered" evidence="1">
    <location>
        <begin position="209"/>
        <end position="250"/>
    </location>
</feature>
<evidence type="ECO:0000256" key="1">
    <source>
        <dbReference type="SAM" id="MobiDB-lite"/>
    </source>
</evidence>
<sequence length="250" mass="27049">MSTTNLRLPARRPRVLRSRPVVPVSRPTRRWSADPRLLVSRPTPATRPLASSLRSSDAATPHAPTHPGLAPGRSASGWRRAVSGWRRVLPASAGGVRLPPGVFGYRRGPSGFAGFFRLPPGVPATAGVCRLPPASCGLGPASDCQVSRLGLNCCQRHGPGYPVRRRSSPTSEPLRTTLRHQPFPPRAVLRPTPSDAPTHLGIARHFIQVPGMSTRTRAAHNGRQRRQADARNSRQMDAREATRSVATDEP</sequence>
<name>A0A542ETQ7_9ACTN</name>
<gene>
    <name evidence="2" type="ORF">FB475_2897</name>
</gene>
<feature type="compositionally biased region" description="Basic and acidic residues" evidence="1">
    <location>
        <begin position="226"/>
        <end position="242"/>
    </location>
</feature>
<dbReference type="AlphaFoldDB" id="A0A542ETQ7"/>
<evidence type="ECO:0000313" key="2">
    <source>
        <dbReference type="EMBL" id="TQJ18748.1"/>
    </source>
</evidence>
<dbReference type="EMBL" id="VFMM01000001">
    <property type="protein sequence ID" value="TQJ18748.1"/>
    <property type="molecule type" value="Genomic_DNA"/>
</dbReference>
<organism evidence="2 3">
    <name type="scientific">Kribbella jejuensis</name>
    <dbReference type="NCBI Taxonomy" id="236068"/>
    <lineage>
        <taxon>Bacteria</taxon>
        <taxon>Bacillati</taxon>
        <taxon>Actinomycetota</taxon>
        <taxon>Actinomycetes</taxon>
        <taxon>Propionibacteriales</taxon>
        <taxon>Kribbellaceae</taxon>
        <taxon>Kribbella</taxon>
    </lineage>
</organism>
<evidence type="ECO:0000313" key="3">
    <source>
        <dbReference type="Proteomes" id="UP000316298"/>
    </source>
</evidence>
<feature type="region of interest" description="Disordered" evidence="1">
    <location>
        <begin position="1"/>
        <end position="76"/>
    </location>
</feature>